<dbReference type="GO" id="GO:0008703">
    <property type="term" value="F:5-amino-6-(5-phosphoribosylamino)uracil reductase activity"/>
    <property type="evidence" value="ECO:0007669"/>
    <property type="project" value="InterPro"/>
</dbReference>
<dbReference type="Gene3D" id="3.40.430.10">
    <property type="entry name" value="Dihydrofolate Reductase, subunit A"/>
    <property type="match status" value="1"/>
</dbReference>
<proteinExistence type="inferred from homology"/>
<name>A0A6A5UIP1_9PLEO</name>
<evidence type="ECO:0000256" key="11">
    <source>
        <dbReference type="ARBA" id="ARBA00047550"/>
    </source>
</evidence>
<comment type="catalytic activity">
    <reaction evidence="12">
        <text>2,5-diamino-6-(1-D-ribitylamino)pyrimidin-4(3H)-one 5'-phosphate + NADP(+) = 2,5-diamino-6-(1-D-ribosylamino)pyrimidin-4(3H)-one 5'-phosphate + NADPH + H(+)</text>
        <dbReference type="Rhea" id="RHEA:27278"/>
        <dbReference type="ChEBI" id="CHEBI:15378"/>
        <dbReference type="ChEBI" id="CHEBI:57783"/>
        <dbReference type="ChEBI" id="CHEBI:58349"/>
        <dbReference type="ChEBI" id="CHEBI:58890"/>
        <dbReference type="ChEBI" id="CHEBI:59545"/>
        <dbReference type="EC" id="1.1.1.302"/>
    </reaction>
</comment>
<evidence type="ECO:0000256" key="7">
    <source>
        <dbReference type="ARBA" id="ARBA00022857"/>
    </source>
</evidence>
<comment type="catalytic activity">
    <reaction evidence="11">
        <text>2,5-diamino-6-(1-D-ribitylamino)pyrimidin-4(3H)-one 5'-phosphate + NAD(+) = 2,5-diamino-6-(1-D-ribosylamino)pyrimidin-4(3H)-one 5'-phosphate + NADH + H(+)</text>
        <dbReference type="Rhea" id="RHEA:27274"/>
        <dbReference type="ChEBI" id="CHEBI:15378"/>
        <dbReference type="ChEBI" id="CHEBI:57540"/>
        <dbReference type="ChEBI" id="CHEBI:57945"/>
        <dbReference type="ChEBI" id="CHEBI:58890"/>
        <dbReference type="ChEBI" id="CHEBI:59545"/>
        <dbReference type="EC" id="1.1.1.302"/>
    </reaction>
</comment>
<keyword evidence="7" id="KW-0521">NADP</keyword>
<dbReference type="SUPFAM" id="SSF53597">
    <property type="entry name" value="Dihydrofolate reductase-like"/>
    <property type="match status" value="1"/>
</dbReference>
<organism evidence="14 15">
    <name type="scientific">Bimuria novae-zelandiae CBS 107.79</name>
    <dbReference type="NCBI Taxonomy" id="1447943"/>
    <lineage>
        <taxon>Eukaryota</taxon>
        <taxon>Fungi</taxon>
        <taxon>Dikarya</taxon>
        <taxon>Ascomycota</taxon>
        <taxon>Pezizomycotina</taxon>
        <taxon>Dothideomycetes</taxon>
        <taxon>Pleosporomycetidae</taxon>
        <taxon>Pleosporales</taxon>
        <taxon>Massarineae</taxon>
        <taxon>Didymosphaeriaceae</taxon>
        <taxon>Bimuria</taxon>
    </lineage>
</organism>
<dbReference type="InterPro" id="IPR002734">
    <property type="entry name" value="RibDG_C"/>
</dbReference>
<dbReference type="EMBL" id="ML976785">
    <property type="protein sequence ID" value="KAF1964524.1"/>
    <property type="molecule type" value="Genomic_DNA"/>
</dbReference>
<dbReference type="AlphaFoldDB" id="A0A6A5UIP1"/>
<dbReference type="OrthoDB" id="5432at2759"/>
<evidence type="ECO:0000313" key="14">
    <source>
        <dbReference type="EMBL" id="KAF1964524.1"/>
    </source>
</evidence>
<gene>
    <name evidence="14" type="ORF">BU23DRAFT_547457</name>
</gene>
<evidence type="ECO:0000259" key="13">
    <source>
        <dbReference type="Pfam" id="PF01872"/>
    </source>
</evidence>
<dbReference type="InterPro" id="IPR024072">
    <property type="entry name" value="DHFR-like_dom_sf"/>
</dbReference>
<evidence type="ECO:0000256" key="10">
    <source>
        <dbReference type="ARBA" id="ARBA00031630"/>
    </source>
</evidence>
<feature type="domain" description="Bacterial bifunctional deaminase-reductase C-terminal" evidence="13">
    <location>
        <begin position="32"/>
        <end position="255"/>
    </location>
</feature>
<dbReference type="Pfam" id="PF01872">
    <property type="entry name" value="RibD_C"/>
    <property type="match status" value="1"/>
</dbReference>
<evidence type="ECO:0000256" key="1">
    <source>
        <dbReference type="ARBA" id="ARBA00003555"/>
    </source>
</evidence>
<dbReference type="EC" id="1.1.1.302" evidence="4"/>
<evidence type="ECO:0000256" key="3">
    <source>
        <dbReference type="ARBA" id="ARBA00009723"/>
    </source>
</evidence>
<evidence type="ECO:0000256" key="4">
    <source>
        <dbReference type="ARBA" id="ARBA00012851"/>
    </source>
</evidence>
<comment type="function">
    <text evidence="1">Catalyzes an early step in riboflavin biosynthesis, the NADPH-dependent reduction of the ribose side chain of 2,5-diamino-6-ribosylamino-4(3H)-pyrimidinone 5'-phosphate, yielding 2,5-diamino-6-ribitylamino-4(3H)-pyrimidinone 5'-phosphate.</text>
</comment>
<dbReference type="Proteomes" id="UP000800036">
    <property type="component" value="Unassembled WGS sequence"/>
</dbReference>
<sequence length="266" mass="28480">MAQPTSSTLTFPAPSATLLSPYLPSTSSHNRPFLTLTYATSLDATLSLTPTTPTLLSGPLSKSMTHYLRAHHAAILIGAGTAIADDPSLNSRLEGAEIDRQPRPVVLDPRGRWAVGGGSKVVSLARQGRGLGPWVMVMEGVDVDGEKVRVVEGVGGAYVTLSTNEDGRFDWKDVLDVLWKEGVTSVMVEGGGVVINELLSPRYFGLVDAVIVTIAPVWLGREGVQVCPEERRDGEGKKVAVGRLRDVRWVPLGEDGVLCGRPKMDE</sequence>
<comment type="pathway">
    <text evidence="2">Cofactor biosynthesis; riboflavin biosynthesis.</text>
</comment>
<keyword evidence="15" id="KW-1185">Reference proteome</keyword>
<reference evidence="14" key="1">
    <citation type="journal article" date="2020" name="Stud. Mycol.">
        <title>101 Dothideomycetes genomes: a test case for predicting lifestyles and emergence of pathogens.</title>
        <authorList>
            <person name="Haridas S."/>
            <person name="Albert R."/>
            <person name="Binder M."/>
            <person name="Bloem J."/>
            <person name="Labutti K."/>
            <person name="Salamov A."/>
            <person name="Andreopoulos B."/>
            <person name="Baker S."/>
            <person name="Barry K."/>
            <person name="Bills G."/>
            <person name="Bluhm B."/>
            <person name="Cannon C."/>
            <person name="Castanera R."/>
            <person name="Culley D."/>
            <person name="Daum C."/>
            <person name="Ezra D."/>
            <person name="Gonzalez J."/>
            <person name="Henrissat B."/>
            <person name="Kuo A."/>
            <person name="Liang C."/>
            <person name="Lipzen A."/>
            <person name="Lutzoni F."/>
            <person name="Magnuson J."/>
            <person name="Mondo S."/>
            <person name="Nolan M."/>
            <person name="Ohm R."/>
            <person name="Pangilinan J."/>
            <person name="Park H.-J."/>
            <person name="Ramirez L."/>
            <person name="Alfaro M."/>
            <person name="Sun H."/>
            <person name="Tritt A."/>
            <person name="Yoshinaga Y."/>
            <person name="Zwiers L.-H."/>
            <person name="Turgeon B."/>
            <person name="Goodwin S."/>
            <person name="Spatafora J."/>
            <person name="Crous P."/>
            <person name="Grigoriev I."/>
        </authorList>
    </citation>
    <scope>NUCLEOTIDE SEQUENCE</scope>
    <source>
        <strain evidence="14">CBS 107.79</strain>
    </source>
</reference>
<dbReference type="PANTHER" id="PTHR38011:SF7">
    <property type="entry name" value="2,5-DIAMINO-6-RIBOSYLAMINO-4(3H)-PYRIMIDINONE 5'-PHOSPHATE REDUCTASE"/>
    <property type="match status" value="1"/>
</dbReference>
<dbReference type="GO" id="GO:0009231">
    <property type="term" value="P:riboflavin biosynthetic process"/>
    <property type="evidence" value="ECO:0007669"/>
    <property type="project" value="UniProtKB-KW"/>
</dbReference>
<dbReference type="InterPro" id="IPR050765">
    <property type="entry name" value="Riboflavin_Biosynth_HTPR"/>
</dbReference>
<evidence type="ECO:0000313" key="15">
    <source>
        <dbReference type="Proteomes" id="UP000800036"/>
    </source>
</evidence>
<comment type="similarity">
    <text evidence="3">Belongs to the HTP reductase family.</text>
</comment>
<accession>A0A6A5UIP1</accession>
<evidence type="ECO:0000256" key="2">
    <source>
        <dbReference type="ARBA" id="ARBA00005104"/>
    </source>
</evidence>
<keyword evidence="6" id="KW-0686">Riboflavin biosynthesis</keyword>
<dbReference type="PANTHER" id="PTHR38011">
    <property type="entry name" value="DIHYDROFOLATE REDUCTASE FAMILY PROTEIN (AFU_ORTHOLOGUE AFUA_8G06820)"/>
    <property type="match status" value="1"/>
</dbReference>
<keyword evidence="8" id="KW-0560">Oxidoreductase</keyword>
<evidence type="ECO:0000256" key="6">
    <source>
        <dbReference type="ARBA" id="ARBA00022619"/>
    </source>
</evidence>
<evidence type="ECO:0000256" key="9">
    <source>
        <dbReference type="ARBA" id="ARBA00030073"/>
    </source>
</evidence>
<evidence type="ECO:0000256" key="5">
    <source>
        <dbReference type="ARBA" id="ARBA00015035"/>
    </source>
</evidence>
<protein>
    <recommendedName>
        <fullName evidence="5">2,5-diamino-6-ribosylamino-4(3H)-pyrimidinone 5'-phosphate reductase</fullName>
        <ecNumber evidence="4">1.1.1.302</ecNumber>
    </recommendedName>
    <alternativeName>
        <fullName evidence="10">2,5-diamino-6-(5-phospho-D-ribosylamino)pyrimidin-4(3H)-one reductase</fullName>
    </alternativeName>
    <alternativeName>
        <fullName evidence="9">2,5-diamino-6-ribitylamino-4(3H)-pyrimidinone 5'-phosphate synthase</fullName>
    </alternativeName>
</protein>
<evidence type="ECO:0000256" key="12">
    <source>
        <dbReference type="ARBA" id="ARBA00049020"/>
    </source>
</evidence>
<evidence type="ECO:0000256" key="8">
    <source>
        <dbReference type="ARBA" id="ARBA00023002"/>
    </source>
</evidence>